<comment type="similarity">
    <text evidence="1">Belongs to the cytochrome P450 family.</text>
</comment>
<sequence>MTDDVLFNPGEPGFLDDPYPQYQRLREEDPVHQSPMGFRFLSRYDDVAALLRAGLSVEDRNITGPVREHFHTFANDDPEQSILNMSMLDRDPPDHTRLRSSVGVGLDDPDRLAHPFPGRLATSVH</sequence>
<proteinExistence type="inferred from homology"/>
<dbReference type="Proteomes" id="UP001597045">
    <property type="component" value="Unassembled WGS sequence"/>
</dbReference>
<keyword evidence="3" id="KW-1185">Reference proteome</keyword>
<comment type="caution">
    <text evidence="2">The sequence shown here is derived from an EMBL/GenBank/DDBJ whole genome shotgun (WGS) entry which is preliminary data.</text>
</comment>
<name>A0ABW3MKK9_9PSEU</name>
<evidence type="ECO:0000313" key="3">
    <source>
        <dbReference type="Proteomes" id="UP001597045"/>
    </source>
</evidence>
<dbReference type="PANTHER" id="PTHR46696">
    <property type="entry name" value="P450, PUTATIVE (EUROFUNG)-RELATED"/>
    <property type="match status" value="1"/>
</dbReference>
<accession>A0ABW3MKK9</accession>
<evidence type="ECO:0008006" key="4">
    <source>
        <dbReference type="Google" id="ProtNLM"/>
    </source>
</evidence>
<gene>
    <name evidence="2" type="ORF">ACFQ1S_39445</name>
</gene>
<dbReference type="EMBL" id="JBHTIS010003395">
    <property type="protein sequence ID" value="MFD1051183.1"/>
    <property type="molecule type" value="Genomic_DNA"/>
</dbReference>
<dbReference type="Gene3D" id="1.10.630.10">
    <property type="entry name" value="Cytochrome P450"/>
    <property type="match status" value="1"/>
</dbReference>
<dbReference type="PANTHER" id="PTHR46696:SF1">
    <property type="entry name" value="CYTOCHROME P450 YJIB-RELATED"/>
    <property type="match status" value="1"/>
</dbReference>
<organism evidence="2 3">
    <name type="scientific">Kibdelosporangium lantanae</name>
    <dbReference type="NCBI Taxonomy" id="1497396"/>
    <lineage>
        <taxon>Bacteria</taxon>
        <taxon>Bacillati</taxon>
        <taxon>Actinomycetota</taxon>
        <taxon>Actinomycetes</taxon>
        <taxon>Pseudonocardiales</taxon>
        <taxon>Pseudonocardiaceae</taxon>
        <taxon>Kibdelosporangium</taxon>
    </lineage>
</organism>
<evidence type="ECO:0000256" key="1">
    <source>
        <dbReference type="ARBA" id="ARBA00010617"/>
    </source>
</evidence>
<protein>
    <recommendedName>
        <fullName evidence="4">Cytochrome P450</fullName>
    </recommendedName>
</protein>
<evidence type="ECO:0000313" key="2">
    <source>
        <dbReference type="EMBL" id="MFD1051183.1"/>
    </source>
</evidence>
<dbReference type="InterPro" id="IPR036396">
    <property type="entry name" value="Cyt_P450_sf"/>
</dbReference>
<dbReference type="SUPFAM" id="SSF48264">
    <property type="entry name" value="Cytochrome P450"/>
    <property type="match status" value="1"/>
</dbReference>
<reference evidence="3" key="1">
    <citation type="journal article" date="2019" name="Int. J. Syst. Evol. Microbiol.">
        <title>The Global Catalogue of Microorganisms (GCM) 10K type strain sequencing project: providing services to taxonomists for standard genome sequencing and annotation.</title>
        <authorList>
            <consortium name="The Broad Institute Genomics Platform"/>
            <consortium name="The Broad Institute Genome Sequencing Center for Infectious Disease"/>
            <person name="Wu L."/>
            <person name="Ma J."/>
        </authorList>
    </citation>
    <scope>NUCLEOTIDE SEQUENCE [LARGE SCALE GENOMIC DNA]</scope>
    <source>
        <strain evidence="3">JCM 31486</strain>
    </source>
</reference>